<dbReference type="OrthoDB" id="3027644at2759"/>
<reference evidence="2" key="1">
    <citation type="journal article" date="2021" name="bioRxiv">
        <title>Whole Genome Assembly and Annotation of Northern Wild Rice, Zizania palustris L., Supports a Whole Genome Duplication in the Zizania Genus.</title>
        <authorList>
            <person name="Haas M."/>
            <person name="Kono T."/>
            <person name="Macchietto M."/>
            <person name="Millas R."/>
            <person name="McGilp L."/>
            <person name="Shao M."/>
            <person name="Duquette J."/>
            <person name="Hirsch C.N."/>
            <person name="Kimball J."/>
        </authorList>
    </citation>
    <scope>NUCLEOTIDE SEQUENCE</scope>
    <source>
        <tissue evidence="2">Fresh leaf tissue</tissue>
    </source>
</reference>
<name>A0A8J5WK65_ZIZPA</name>
<evidence type="ECO:0000259" key="1">
    <source>
        <dbReference type="Pfam" id="PF00931"/>
    </source>
</evidence>
<comment type="caution">
    <text evidence="2">The sequence shown here is derived from an EMBL/GenBank/DDBJ whole genome shotgun (WGS) entry which is preliminary data.</text>
</comment>
<dbReference type="AlphaFoldDB" id="A0A8J5WK65"/>
<proteinExistence type="predicted"/>
<dbReference type="Proteomes" id="UP000729402">
    <property type="component" value="Unassembled WGS sequence"/>
</dbReference>
<keyword evidence="3" id="KW-1185">Reference proteome</keyword>
<accession>A0A8J5WK65</accession>
<organism evidence="2 3">
    <name type="scientific">Zizania palustris</name>
    <name type="common">Northern wild rice</name>
    <dbReference type="NCBI Taxonomy" id="103762"/>
    <lineage>
        <taxon>Eukaryota</taxon>
        <taxon>Viridiplantae</taxon>
        <taxon>Streptophyta</taxon>
        <taxon>Embryophyta</taxon>
        <taxon>Tracheophyta</taxon>
        <taxon>Spermatophyta</taxon>
        <taxon>Magnoliopsida</taxon>
        <taxon>Liliopsida</taxon>
        <taxon>Poales</taxon>
        <taxon>Poaceae</taxon>
        <taxon>BOP clade</taxon>
        <taxon>Oryzoideae</taxon>
        <taxon>Oryzeae</taxon>
        <taxon>Zizaniinae</taxon>
        <taxon>Zizania</taxon>
    </lineage>
</organism>
<dbReference type="PANTHER" id="PTHR36766:SF70">
    <property type="entry name" value="DISEASE RESISTANCE PROTEIN RGA4"/>
    <property type="match status" value="1"/>
</dbReference>
<protein>
    <recommendedName>
        <fullName evidence="1">NB-ARC domain-containing protein</fullName>
    </recommendedName>
</protein>
<dbReference type="PANTHER" id="PTHR36766">
    <property type="entry name" value="PLANT BROAD-SPECTRUM MILDEW RESISTANCE PROTEIN RPW8"/>
    <property type="match status" value="1"/>
</dbReference>
<sequence length="315" mass="36271">MFFIAYMHHEIAVRIRDFNVRLEKILKWGETALKLQNNMQPRRQVSSGLQMKTSQLVEPNLVGKEILHACRSLVNLVLEHKDKKAYKLGIVGTGGIGKTTLAQKIYNDDQVKKVFTKKAWICVSQKYSQMYSEVDVLKEVLRNFGVHREQGETKTELQKKLAETIENESFFLVLDDVWHPEVWLDVLRTPLDAAATGIVIVTTRHDSVAVSIGVDHMHRVELMSTQVGWELLWRSMNINEEREVKNLKDIGMEIVSKCGGLPLAIKLIGRVLTTKDKTENEWRKLIKNSAWSRTDLQPELRGALYVLYKRMVTNF</sequence>
<evidence type="ECO:0000313" key="2">
    <source>
        <dbReference type="EMBL" id="KAG8090423.1"/>
    </source>
</evidence>
<dbReference type="InterPro" id="IPR002182">
    <property type="entry name" value="NB-ARC"/>
</dbReference>
<dbReference type="Pfam" id="PF00931">
    <property type="entry name" value="NB-ARC"/>
    <property type="match status" value="1"/>
</dbReference>
<evidence type="ECO:0000313" key="3">
    <source>
        <dbReference type="Proteomes" id="UP000729402"/>
    </source>
</evidence>
<gene>
    <name evidence="2" type="ORF">GUJ93_ZPchr0011g27441</name>
</gene>
<dbReference type="EMBL" id="JAAALK010000081">
    <property type="protein sequence ID" value="KAG8090423.1"/>
    <property type="molecule type" value="Genomic_DNA"/>
</dbReference>
<feature type="domain" description="NB-ARC" evidence="1">
    <location>
        <begin position="77"/>
        <end position="234"/>
    </location>
</feature>
<dbReference type="GO" id="GO:0043531">
    <property type="term" value="F:ADP binding"/>
    <property type="evidence" value="ECO:0007669"/>
    <property type="project" value="InterPro"/>
</dbReference>
<reference evidence="2" key="2">
    <citation type="submission" date="2021-02" db="EMBL/GenBank/DDBJ databases">
        <authorList>
            <person name="Kimball J.A."/>
            <person name="Haas M.W."/>
            <person name="Macchietto M."/>
            <person name="Kono T."/>
            <person name="Duquette J."/>
            <person name="Shao M."/>
        </authorList>
    </citation>
    <scope>NUCLEOTIDE SEQUENCE</scope>
    <source>
        <tissue evidence="2">Fresh leaf tissue</tissue>
    </source>
</reference>